<comment type="miscellaneous">
    <text evidence="5">May also have succinyldiaminopimelate aminotransferase activity, thus carrying out the corresponding step in lysine biosynthesis.</text>
</comment>
<name>D9TQ31_THETC</name>
<dbReference type="AlphaFoldDB" id="D9TQ31"/>
<dbReference type="HAMAP" id="MF_01107">
    <property type="entry name" value="ArgD_aminotrans_3"/>
    <property type="match status" value="1"/>
</dbReference>
<dbReference type="GO" id="GO:0003992">
    <property type="term" value="F:N2-acetyl-L-ornithine:2-oxoglutarate 5-aminotransferase activity"/>
    <property type="evidence" value="ECO:0007669"/>
    <property type="project" value="UniProtKB-UniRule"/>
</dbReference>
<keyword evidence="7" id="KW-1185">Reference proteome</keyword>
<comment type="subunit">
    <text evidence="5">Homodimer.</text>
</comment>
<dbReference type="EC" id="2.6.1.11" evidence="5"/>
<evidence type="ECO:0000256" key="3">
    <source>
        <dbReference type="ARBA" id="ARBA00022679"/>
    </source>
</evidence>
<dbReference type="NCBIfam" id="TIGR00707">
    <property type="entry name" value="argD"/>
    <property type="match status" value="1"/>
</dbReference>
<dbReference type="Gene3D" id="3.40.640.10">
    <property type="entry name" value="Type I PLP-dependent aspartate aminotransferase-like (Major domain)"/>
    <property type="match status" value="1"/>
</dbReference>
<evidence type="ECO:0000256" key="4">
    <source>
        <dbReference type="ARBA" id="ARBA00022898"/>
    </source>
</evidence>
<keyword evidence="2 5" id="KW-0028">Amino-acid biosynthesis</keyword>
<keyword evidence="5" id="KW-0055">Arginine biosynthesis</keyword>
<dbReference type="InterPro" id="IPR015424">
    <property type="entry name" value="PyrdxlP-dep_Trfase"/>
</dbReference>
<dbReference type="eggNOG" id="COG4992">
    <property type="taxonomic scope" value="Bacteria"/>
</dbReference>
<dbReference type="CDD" id="cd00610">
    <property type="entry name" value="OAT_like"/>
    <property type="match status" value="1"/>
</dbReference>
<keyword evidence="5" id="KW-0963">Cytoplasm</keyword>
<comment type="catalytic activity">
    <reaction evidence="5">
        <text>N(2)-acetyl-L-ornithine + 2-oxoglutarate = N-acetyl-L-glutamate 5-semialdehyde + L-glutamate</text>
        <dbReference type="Rhea" id="RHEA:18049"/>
        <dbReference type="ChEBI" id="CHEBI:16810"/>
        <dbReference type="ChEBI" id="CHEBI:29123"/>
        <dbReference type="ChEBI" id="CHEBI:29985"/>
        <dbReference type="ChEBI" id="CHEBI:57805"/>
        <dbReference type="EC" id="2.6.1.11"/>
    </reaction>
</comment>
<accession>D9TQ31</accession>
<dbReference type="GO" id="GO:0030170">
    <property type="term" value="F:pyridoxal phosphate binding"/>
    <property type="evidence" value="ECO:0007669"/>
    <property type="project" value="InterPro"/>
</dbReference>
<dbReference type="GO" id="GO:0005737">
    <property type="term" value="C:cytoplasm"/>
    <property type="evidence" value="ECO:0007669"/>
    <property type="project" value="UniProtKB-SubCell"/>
</dbReference>
<sequence>MMITSDDKKYIMNTYGRYPLTLVKGNGTKVWDTDGNMYLDFVAGIAVNAFGHCYPPIVDAIKNQAETLIHCSNLYWNENQIELAKMIAENSFGDKVFFANSGAEANEGAIKLARKYASIKYGDKRHKIISAKNSFHGRTFGALTATGQMKYHAGFGPLLEGFKYVKYNEIEDIYSALDDDVCAIMIEVIQGEGGIHEGSLEYLKEIRKICDENDILLIIDEVQTGIGRTGKLFAYEHFGITPDIMTLAKALGGGIPIGAIVAKESVSVFKPGDHASTFGGNPLACAAGIAVMKEVTKEGFLDDVSKKGEYFKEKLNGLKDRYKVIKDVRGKGLMIGCEVDLDDAGEIVLNALKKGLLINCVNHNVLRFVPPLIVTTDELDTATIILDDVLHEMGF</sequence>
<dbReference type="GO" id="GO:0006526">
    <property type="term" value="P:L-arginine biosynthetic process"/>
    <property type="evidence" value="ECO:0007669"/>
    <property type="project" value="UniProtKB-UniRule"/>
</dbReference>
<feature type="binding site" evidence="5">
    <location>
        <position position="138"/>
    </location>
    <ligand>
        <name>N(2)-acetyl-L-ornithine</name>
        <dbReference type="ChEBI" id="CHEBI:57805"/>
    </ligand>
</feature>
<dbReference type="Pfam" id="PF00202">
    <property type="entry name" value="Aminotran_3"/>
    <property type="match status" value="1"/>
</dbReference>
<comment type="pathway">
    <text evidence="5">Amino-acid biosynthesis; L-arginine biosynthesis; N(2)-acetyl-L-ornithine from L-glutamate: step 4/4.</text>
</comment>
<proteinExistence type="inferred from homology"/>
<dbReference type="InterPro" id="IPR049704">
    <property type="entry name" value="Aminotrans_3_PPA_site"/>
</dbReference>
<protein>
    <recommendedName>
        <fullName evidence="5">Acetylornithine aminotransferase</fullName>
        <shortName evidence="5">ACOAT</shortName>
        <ecNumber evidence="5">2.6.1.11</ecNumber>
    </recommendedName>
</protein>
<evidence type="ECO:0000313" key="6">
    <source>
        <dbReference type="EMBL" id="ADL67818.1"/>
    </source>
</evidence>
<feature type="binding site" evidence="5">
    <location>
        <position position="135"/>
    </location>
    <ligand>
        <name>pyridoxal 5'-phosphate</name>
        <dbReference type="ChEBI" id="CHEBI:597326"/>
    </ligand>
</feature>
<dbReference type="PANTHER" id="PTHR11986:SF79">
    <property type="entry name" value="ACETYLORNITHINE AMINOTRANSFERASE, MITOCHONDRIAL"/>
    <property type="match status" value="1"/>
</dbReference>
<dbReference type="Gene3D" id="3.90.1150.10">
    <property type="entry name" value="Aspartate Aminotransferase, domain 1"/>
    <property type="match status" value="1"/>
</dbReference>
<evidence type="ECO:0000256" key="2">
    <source>
        <dbReference type="ARBA" id="ARBA00022605"/>
    </source>
</evidence>
<evidence type="ECO:0000313" key="7">
    <source>
        <dbReference type="Proteomes" id="UP000001626"/>
    </source>
</evidence>
<feature type="modified residue" description="N6-(pyridoxal phosphate)lysine" evidence="5">
    <location>
        <position position="249"/>
    </location>
</feature>
<evidence type="ECO:0000256" key="1">
    <source>
        <dbReference type="ARBA" id="ARBA00022576"/>
    </source>
</evidence>
<dbReference type="InterPro" id="IPR050103">
    <property type="entry name" value="Class-III_PLP-dep_AT"/>
</dbReference>
<dbReference type="InterPro" id="IPR004636">
    <property type="entry name" value="AcOrn/SuccOrn_fam"/>
</dbReference>
<reference evidence="6 7" key="1">
    <citation type="submission" date="2010-08" db="EMBL/GenBank/DDBJ databases">
        <title>Complete sequence of Thermoanaerobacterium thermosaccharolyticum DSM 571.</title>
        <authorList>
            <consortium name="US DOE Joint Genome Institute"/>
            <person name="Lucas S."/>
            <person name="Copeland A."/>
            <person name="Lapidus A."/>
            <person name="Cheng J.-F."/>
            <person name="Bruce D."/>
            <person name="Goodwin L."/>
            <person name="Pitluck S."/>
            <person name="Teshima H."/>
            <person name="Detter J.C."/>
            <person name="Han C."/>
            <person name="Tapia R."/>
            <person name="Land M."/>
            <person name="Hauser L."/>
            <person name="Chang Y.-J."/>
            <person name="Jeffries C."/>
            <person name="Kyrpides N."/>
            <person name="Ivanova N."/>
            <person name="Mikhailova N."/>
            <person name="Hemme C.L."/>
            <person name="Woyke T."/>
        </authorList>
    </citation>
    <scope>NUCLEOTIDE SEQUENCE [LARGE SCALE GENOMIC DNA]</scope>
    <source>
        <strain evidence="7">ATCC 7956 / DSM 571 / NCIMB 9385 / NCA 3814 / NCTC 13789 / WDCM 00135 / 2032</strain>
    </source>
</reference>
<dbReference type="InterPro" id="IPR015421">
    <property type="entry name" value="PyrdxlP-dep_Trfase_major"/>
</dbReference>
<comment type="similarity">
    <text evidence="5">Belongs to the class-III pyridoxal-phosphate-dependent aminotransferase family. ArgD subfamily.</text>
</comment>
<comment type="subcellular location">
    <subcellularLocation>
        <location evidence="5">Cytoplasm</location>
    </subcellularLocation>
</comment>
<dbReference type="InterPro" id="IPR005814">
    <property type="entry name" value="Aminotrans_3"/>
</dbReference>
<dbReference type="HOGENOM" id="CLU_016922_10_1_9"/>
<dbReference type="NCBIfam" id="NF002325">
    <property type="entry name" value="PRK01278.1"/>
    <property type="match status" value="1"/>
</dbReference>
<dbReference type="KEGG" id="ttm:Tthe_0243"/>
<feature type="binding site" evidence="5">
    <location>
        <position position="277"/>
    </location>
    <ligand>
        <name>pyridoxal 5'-phosphate</name>
        <dbReference type="ChEBI" id="CHEBI:597326"/>
    </ligand>
</feature>
<feature type="binding site" evidence="5">
    <location>
        <begin position="102"/>
        <end position="103"/>
    </location>
    <ligand>
        <name>pyridoxal 5'-phosphate</name>
        <dbReference type="ChEBI" id="CHEBI:597326"/>
    </ligand>
</feature>
<dbReference type="STRING" id="580327.Tthe_0243"/>
<feature type="binding site" evidence="5">
    <location>
        <begin position="220"/>
        <end position="223"/>
    </location>
    <ligand>
        <name>pyridoxal 5'-phosphate</name>
        <dbReference type="ChEBI" id="CHEBI:597326"/>
    </ligand>
</feature>
<dbReference type="PIRSF" id="PIRSF000521">
    <property type="entry name" value="Transaminase_4ab_Lys_Orn"/>
    <property type="match status" value="1"/>
</dbReference>
<organism evidence="6 7">
    <name type="scientific">Thermoanaerobacterium thermosaccharolyticum (strain ATCC 7956 / DSM 571 / NCIMB 9385 / NCA 3814 / NCTC 13789 / WDCM 00135 / 2032)</name>
    <name type="common">Clostridium thermosaccharolyticum</name>
    <dbReference type="NCBI Taxonomy" id="580327"/>
    <lineage>
        <taxon>Bacteria</taxon>
        <taxon>Bacillati</taxon>
        <taxon>Bacillota</taxon>
        <taxon>Clostridia</taxon>
        <taxon>Thermoanaerobacterales</taxon>
        <taxon>Thermoanaerobacteraceae</taxon>
        <taxon>Thermoanaerobacterium</taxon>
    </lineage>
</organism>
<dbReference type="NCBIfam" id="NF002874">
    <property type="entry name" value="PRK03244.1"/>
    <property type="match status" value="1"/>
</dbReference>
<dbReference type="Proteomes" id="UP000001626">
    <property type="component" value="Chromosome"/>
</dbReference>
<feature type="binding site" evidence="5">
    <location>
        <position position="276"/>
    </location>
    <ligand>
        <name>N(2)-acetyl-L-ornithine</name>
        <dbReference type="ChEBI" id="CHEBI:57805"/>
    </ligand>
</feature>
<keyword evidence="1 5" id="KW-0032">Aminotransferase</keyword>
<keyword evidence="4 5" id="KW-0663">Pyridoxal phosphate</keyword>
<dbReference type="PANTHER" id="PTHR11986">
    <property type="entry name" value="AMINOTRANSFERASE CLASS III"/>
    <property type="match status" value="1"/>
</dbReference>
<dbReference type="UniPathway" id="UPA00068">
    <property type="reaction ID" value="UER00109"/>
</dbReference>
<keyword evidence="3 5" id="KW-0808">Transferase</keyword>
<comment type="cofactor">
    <cofactor evidence="5">
        <name>pyridoxal 5'-phosphate</name>
        <dbReference type="ChEBI" id="CHEBI:597326"/>
    </cofactor>
    <text evidence="5">Binds 1 pyridoxal phosphate per subunit.</text>
</comment>
<dbReference type="FunFam" id="3.40.640.10:FF:000004">
    <property type="entry name" value="Acetylornithine aminotransferase"/>
    <property type="match status" value="1"/>
</dbReference>
<dbReference type="EMBL" id="CP002171">
    <property type="protein sequence ID" value="ADL67818.1"/>
    <property type="molecule type" value="Genomic_DNA"/>
</dbReference>
<evidence type="ECO:0000256" key="5">
    <source>
        <dbReference type="HAMAP-Rule" id="MF_01107"/>
    </source>
</evidence>
<dbReference type="GO" id="GO:0042802">
    <property type="term" value="F:identical protein binding"/>
    <property type="evidence" value="ECO:0007669"/>
    <property type="project" value="TreeGrafter"/>
</dbReference>
<gene>
    <name evidence="5" type="primary">argD</name>
    <name evidence="6" type="ordered locus">Tthe_0243</name>
</gene>
<dbReference type="SUPFAM" id="SSF53383">
    <property type="entry name" value="PLP-dependent transferases"/>
    <property type="match status" value="1"/>
</dbReference>
<dbReference type="PROSITE" id="PS00600">
    <property type="entry name" value="AA_TRANSFER_CLASS_3"/>
    <property type="match status" value="1"/>
</dbReference>
<dbReference type="InterPro" id="IPR015422">
    <property type="entry name" value="PyrdxlP-dep_Trfase_small"/>
</dbReference>